<evidence type="ECO:0000313" key="3">
    <source>
        <dbReference type="Proteomes" id="UP000683360"/>
    </source>
</evidence>
<dbReference type="Proteomes" id="UP000683360">
    <property type="component" value="Unassembled WGS sequence"/>
</dbReference>
<dbReference type="AlphaFoldDB" id="A0A8S3TUS1"/>
<dbReference type="EMBL" id="CAJPWZ010002387">
    <property type="protein sequence ID" value="CAG2237368.1"/>
    <property type="molecule type" value="Genomic_DNA"/>
</dbReference>
<proteinExistence type="predicted"/>
<reference evidence="2" key="1">
    <citation type="submission" date="2021-03" db="EMBL/GenBank/DDBJ databases">
        <authorList>
            <person name="Bekaert M."/>
        </authorList>
    </citation>
    <scope>NUCLEOTIDE SEQUENCE</scope>
</reference>
<sequence length="844" mass="97269">MLEEYAVNIDAEMIRSVDSSSCELLGNLSYAFQKASEGILSIQSVMAIAFLRKFLKTYADILKSNNYDTSTVELLSTPINSLLCITEENTFSYLLTSELLHFLMKTFEKITGQEKIEFVCRRIGQSIPAIQDVSWNIDRLEMYHVFNPFCQYVDQNQYENCLEQVASIKHSTNKLLDIMSKPSDNTFVLLCVIAQKFYMHKCLKESTDSEHELASRLVSLFEKSNFSSDMKSVFSHLLGGTHFKLNIFELSVAVMPPIYHMVSVMLHMTGAILSGGCKENIWYKLLKAPNQFTKLFIPLMDICSLQKWKNWSKILMKIQPVSINVLQILAYSSITSCLGFGLAEEEHFKDLFKMSGEVVLKAVGVAQFPKITENKVSEIVVEQLGHYWQNLQSILQLSFGDICLLLHRIIFLSRDLLFGRYKICLTENCIEDLLTSHTLIIEKVLRNRIMHLQEMRRTDFSLDKHKSTEDCVLEIVPCHYDVDFQNAVLLFRSPASPTLDLLMIDIQLRENKSMFGLLDLVLKNINKLALPQNIMPLIRWHLCVITYGSYRYRKVEFKDMTCDKFISGEIDDTRRDILRKAFDDFTETWNNIKSVENIDMFGSSHTIENMELMCPTVKMGACTILDDQSVFKEKNGAKSDVTADLSIVDYLEQYKTVTGMVSGVFRNLFPEDVRLCHIVDMYRWLEEINGDIVVDSLELQYRKQLRKDDRDRLSTAQADNIKYLEKLDHTLKVFVHRSLSLKSQDIRLGQPLIDYILDEDLWWEGDLVKGQVMVGESSKPLEDIVSSQILVENIFDIIQLVRKAIEASKLKDVRIADIASSYQTTRPKEQQKRRGRKTKGTFRS</sequence>
<dbReference type="OrthoDB" id="6161661at2759"/>
<accession>A0A8S3TUS1</accession>
<organism evidence="2 3">
    <name type="scientific">Mytilus edulis</name>
    <name type="common">Blue mussel</name>
    <dbReference type="NCBI Taxonomy" id="6550"/>
    <lineage>
        <taxon>Eukaryota</taxon>
        <taxon>Metazoa</taxon>
        <taxon>Spiralia</taxon>
        <taxon>Lophotrochozoa</taxon>
        <taxon>Mollusca</taxon>
        <taxon>Bivalvia</taxon>
        <taxon>Autobranchia</taxon>
        <taxon>Pteriomorphia</taxon>
        <taxon>Mytilida</taxon>
        <taxon>Mytiloidea</taxon>
        <taxon>Mytilidae</taxon>
        <taxon>Mytilinae</taxon>
        <taxon>Mytilus</taxon>
    </lineage>
</organism>
<feature type="compositionally biased region" description="Basic residues" evidence="1">
    <location>
        <begin position="833"/>
        <end position="844"/>
    </location>
</feature>
<gene>
    <name evidence="2" type="ORF">MEDL_49823</name>
</gene>
<evidence type="ECO:0000256" key="1">
    <source>
        <dbReference type="SAM" id="MobiDB-lite"/>
    </source>
</evidence>
<protein>
    <submittedName>
        <fullName evidence="2">Uncharacterized protein</fullName>
    </submittedName>
</protein>
<keyword evidence="3" id="KW-1185">Reference proteome</keyword>
<name>A0A8S3TUS1_MYTED</name>
<feature type="region of interest" description="Disordered" evidence="1">
    <location>
        <begin position="824"/>
        <end position="844"/>
    </location>
</feature>
<comment type="caution">
    <text evidence="2">The sequence shown here is derived from an EMBL/GenBank/DDBJ whole genome shotgun (WGS) entry which is preliminary data.</text>
</comment>
<evidence type="ECO:0000313" key="2">
    <source>
        <dbReference type="EMBL" id="CAG2237368.1"/>
    </source>
</evidence>